<evidence type="ECO:0000256" key="1">
    <source>
        <dbReference type="SAM" id="MobiDB-lite"/>
    </source>
</evidence>
<gene>
    <name evidence="2" type="ORF">TKK_005821</name>
</gene>
<organism evidence="2 3">
    <name type="scientific">Trichogramma kaykai</name>
    <dbReference type="NCBI Taxonomy" id="54128"/>
    <lineage>
        <taxon>Eukaryota</taxon>
        <taxon>Metazoa</taxon>
        <taxon>Ecdysozoa</taxon>
        <taxon>Arthropoda</taxon>
        <taxon>Hexapoda</taxon>
        <taxon>Insecta</taxon>
        <taxon>Pterygota</taxon>
        <taxon>Neoptera</taxon>
        <taxon>Endopterygota</taxon>
        <taxon>Hymenoptera</taxon>
        <taxon>Apocrita</taxon>
        <taxon>Proctotrupomorpha</taxon>
        <taxon>Chalcidoidea</taxon>
        <taxon>Trichogrammatidae</taxon>
        <taxon>Trichogramma</taxon>
    </lineage>
</organism>
<dbReference type="Proteomes" id="UP001627154">
    <property type="component" value="Unassembled WGS sequence"/>
</dbReference>
<sequence length="92" mass="10732">MSGLSQHGRRRRARFLQLHSICRGKRKAPSPASRRCQARKHRPAHASRRKKLSRGSHLRPFSHNKSESRRGGQKKMTGRRGMKKTKYQTMQT</sequence>
<keyword evidence="3" id="KW-1185">Reference proteome</keyword>
<dbReference type="AlphaFoldDB" id="A0ABD2X7Q6"/>
<proteinExistence type="predicted"/>
<dbReference type="EMBL" id="JBJJXI010000050">
    <property type="protein sequence ID" value="KAL3400661.1"/>
    <property type="molecule type" value="Genomic_DNA"/>
</dbReference>
<comment type="caution">
    <text evidence="2">The sequence shown here is derived from an EMBL/GenBank/DDBJ whole genome shotgun (WGS) entry which is preliminary data.</text>
</comment>
<feature type="region of interest" description="Disordered" evidence="1">
    <location>
        <begin position="1"/>
        <end position="92"/>
    </location>
</feature>
<reference evidence="2 3" key="1">
    <citation type="journal article" date="2024" name="bioRxiv">
        <title>A reference genome for Trichogramma kaykai: A tiny desert-dwelling parasitoid wasp with competing sex-ratio distorters.</title>
        <authorList>
            <person name="Culotta J."/>
            <person name="Lindsey A.R."/>
        </authorList>
    </citation>
    <scope>NUCLEOTIDE SEQUENCE [LARGE SCALE GENOMIC DNA]</scope>
    <source>
        <strain evidence="2 3">KSX58</strain>
    </source>
</reference>
<accession>A0ABD2X7Q6</accession>
<protein>
    <submittedName>
        <fullName evidence="2">Uncharacterized protein</fullName>
    </submittedName>
</protein>
<feature type="compositionally biased region" description="Basic residues" evidence="1">
    <location>
        <begin position="36"/>
        <end position="62"/>
    </location>
</feature>
<evidence type="ECO:0000313" key="3">
    <source>
        <dbReference type="Proteomes" id="UP001627154"/>
    </source>
</evidence>
<feature type="compositionally biased region" description="Basic residues" evidence="1">
    <location>
        <begin position="71"/>
        <end position="86"/>
    </location>
</feature>
<evidence type="ECO:0000313" key="2">
    <source>
        <dbReference type="EMBL" id="KAL3400661.1"/>
    </source>
</evidence>
<name>A0ABD2X7Q6_9HYME</name>